<dbReference type="EMBL" id="ASGZ01000002">
    <property type="protein sequence ID" value="ESP90020.1"/>
    <property type="molecule type" value="Genomic_DNA"/>
</dbReference>
<dbReference type="Proteomes" id="UP000017840">
    <property type="component" value="Unassembled WGS sequence"/>
</dbReference>
<proteinExistence type="predicted"/>
<dbReference type="Pfam" id="PF07760">
    <property type="entry name" value="DUF1616"/>
    <property type="match status" value="1"/>
</dbReference>
<gene>
    <name evidence="3" type="ORF">K933_00617</name>
</gene>
<accession>V4HH15</accession>
<keyword evidence="1" id="KW-0812">Transmembrane</keyword>
<organism evidence="3 4">
    <name type="scientific">Candidatus Halobonum tyrrellensis G22</name>
    <dbReference type="NCBI Taxonomy" id="1324957"/>
    <lineage>
        <taxon>Archaea</taxon>
        <taxon>Methanobacteriati</taxon>
        <taxon>Methanobacteriota</taxon>
        <taxon>Stenosarchaea group</taxon>
        <taxon>Halobacteria</taxon>
        <taxon>Halobacteriales</taxon>
        <taxon>Haloferacaceae</taxon>
        <taxon>Candidatus Halobonum</taxon>
    </lineage>
</organism>
<name>V4HH15_9EURY</name>
<comment type="caution">
    <text evidence="3">The sequence shown here is derived from an EMBL/GenBank/DDBJ whole genome shotgun (WGS) entry which is preliminary data.</text>
</comment>
<feature type="transmembrane region" description="Helical" evidence="1">
    <location>
        <begin position="126"/>
        <end position="145"/>
    </location>
</feature>
<keyword evidence="1" id="KW-0472">Membrane</keyword>
<reference evidence="3 4" key="1">
    <citation type="journal article" date="2013" name="Genome Announc.">
        <title>Draft Genome Sequence of 'Candidatus Halobonum tyrrellensis' Strain G22, Isolated from the Hypersaline Waters of Lake Tyrrell, Australia.</title>
        <authorList>
            <person name="Ugalde J.A."/>
            <person name="Narasingarao P."/>
            <person name="Kuo S."/>
            <person name="Podell S."/>
            <person name="Allen E.E."/>
        </authorList>
    </citation>
    <scope>NUCLEOTIDE SEQUENCE [LARGE SCALE GENOMIC DNA]</scope>
    <source>
        <strain evidence="3 4">G22</strain>
    </source>
</reference>
<evidence type="ECO:0000259" key="2">
    <source>
        <dbReference type="Pfam" id="PF07760"/>
    </source>
</evidence>
<feature type="transmembrane region" description="Helical" evidence="1">
    <location>
        <begin position="52"/>
        <end position="72"/>
    </location>
</feature>
<dbReference type="InterPro" id="IPR011674">
    <property type="entry name" value="DUF1616"/>
</dbReference>
<feature type="transmembrane region" description="Helical" evidence="1">
    <location>
        <begin position="181"/>
        <end position="204"/>
    </location>
</feature>
<sequence>MGTDNDPDGDWRAFFPPSLRTFPADLVAVVVFVALAGCAALLPVVRETLARPLFALLFSVFVPGYAFVAALFPERGESADGSDAADPGDASGIDGMERVALSFGTSIAIVPLVGLVLNFTPWGLRLGPILVSLSGLTLLFAYVGAQRRAALDPDDRFRVPYERWVADARAELFDPETRTDAALNVVMVASLLLAVGSVGFVAAFPKQGEAFSEFYLLTERDDGTLVADDYPTEFVAGNPQQVVVGVGNHEHERVSYTVVSELQRVRVENNSTTVLDAEPLGRFSSTVDANETWHRRHRVAPTMTGDDLRLTYLLYRGEPPATPTTDNAYRSLRLWVNVTAPAESATTEAVTPAAGAVGAG</sequence>
<dbReference type="RefSeq" id="WP_023392724.1">
    <property type="nucleotide sequence ID" value="NZ_ASGZ01000002.1"/>
</dbReference>
<dbReference type="PATRIC" id="fig|1324957.4.peg.129"/>
<dbReference type="OrthoDB" id="82282at2157"/>
<dbReference type="InterPro" id="IPR014495">
    <property type="entry name" value="UCP018671"/>
</dbReference>
<dbReference type="PIRSF" id="PIRSF018671">
    <property type="entry name" value="UCP018671"/>
    <property type="match status" value="1"/>
</dbReference>
<keyword evidence="1" id="KW-1133">Transmembrane helix</keyword>
<protein>
    <recommendedName>
        <fullName evidence="2">DUF1616 domain-containing protein</fullName>
    </recommendedName>
</protein>
<dbReference type="STRING" id="1324957.K933_00617"/>
<feature type="transmembrane region" description="Helical" evidence="1">
    <location>
        <begin position="26"/>
        <end position="45"/>
    </location>
</feature>
<evidence type="ECO:0000313" key="3">
    <source>
        <dbReference type="EMBL" id="ESP90020.1"/>
    </source>
</evidence>
<dbReference type="AlphaFoldDB" id="V4HH15"/>
<feature type="domain" description="DUF1616" evidence="2">
    <location>
        <begin position="29"/>
        <end position="337"/>
    </location>
</feature>
<keyword evidence="4" id="KW-1185">Reference proteome</keyword>
<evidence type="ECO:0000313" key="4">
    <source>
        <dbReference type="Proteomes" id="UP000017840"/>
    </source>
</evidence>
<evidence type="ECO:0000256" key="1">
    <source>
        <dbReference type="SAM" id="Phobius"/>
    </source>
</evidence>
<dbReference type="eggNOG" id="arCOG02884">
    <property type="taxonomic scope" value="Archaea"/>
</dbReference>